<accession>A0A1P8MVI0</accession>
<proteinExistence type="predicted"/>
<dbReference type="NCBIfam" id="TIGR03355">
    <property type="entry name" value="VI_chp_2"/>
    <property type="match status" value="1"/>
</dbReference>
<dbReference type="Pfam" id="PF05943">
    <property type="entry name" value="VipB"/>
    <property type="match status" value="1"/>
</dbReference>
<keyword evidence="4" id="KW-1185">Reference proteome</keyword>
<feature type="domain" description="TssC1 C-terminal" evidence="2">
    <location>
        <begin position="377"/>
        <end position="488"/>
    </location>
</feature>
<evidence type="ECO:0000259" key="1">
    <source>
        <dbReference type="Pfam" id="PF05943"/>
    </source>
</evidence>
<dbReference type="InterPro" id="IPR044031">
    <property type="entry name" value="TssC1_N"/>
</dbReference>
<dbReference type="OrthoDB" id="9764000at2"/>
<feature type="domain" description="TssC1 N-terminal" evidence="1">
    <location>
        <begin position="64"/>
        <end position="368"/>
    </location>
</feature>
<protein>
    <submittedName>
        <fullName evidence="3">EvpB family type VI secretion protein</fullName>
    </submittedName>
</protein>
<dbReference type="InterPro" id="IPR044032">
    <property type="entry name" value="TssC1_C"/>
</dbReference>
<dbReference type="EMBL" id="CP019312">
    <property type="protein sequence ID" value="APX12002.1"/>
    <property type="molecule type" value="Genomic_DNA"/>
</dbReference>
<dbReference type="Proteomes" id="UP000186336">
    <property type="component" value="Chromosome"/>
</dbReference>
<dbReference type="PANTHER" id="PTHR35565:SF3">
    <property type="entry name" value="TYPE VI SECRETION SYSTEM SHEATH PROTEIN TSSC1"/>
    <property type="match status" value="1"/>
</dbReference>
<dbReference type="RefSeq" id="WP_076627965.1">
    <property type="nucleotide sequence ID" value="NZ_CP019312.1"/>
</dbReference>
<dbReference type="InterPro" id="IPR010269">
    <property type="entry name" value="T6SS_TssC-like"/>
</dbReference>
<evidence type="ECO:0000313" key="4">
    <source>
        <dbReference type="Proteomes" id="UP000186336"/>
    </source>
</evidence>
<dbReference type="KEGG" id="tom:BWR18_10170"/>
<dbReference type="Pfam" id="PF18945">
    <property type="entry name" value="VipB_2"/>
    <property type="match status" value="1"/>
</dbReference>
<sequence length="492" mass="54792">MGTEFQAEPGAAQAVKDQSLLDSVIGATRQTEPDRTKELLKTLTDAALDGTVSYNRNLTITLTKAIEALDEKISVQLAAIMQSPEFSKLEGSWRGLWHLVQNSNTSANLKIRVLNASKTEIGRDLAKAVEFDQSRLFKSIYEDEFGTPGGEPLGAMIGDFEFDNSFEDLECLQGISQVSAAAFAPFISAAAPQLFGFDDYTELAKPRDLSKIFDASEYSKWRNFRASEESRFATLTMPRVLARMPYGPDTRTIDEFSYDEAASFEGDRIPHNNYCWMNAAYAMAASLTEAFNQTGWCTAIRGAENGGKVEGLPMHLFSTDGGDTDIKCPTEIAITDRRDSELGAMGFLPLCYYKNHDYAVFFGAQTTHKPAKYDRPEATANAAISARLPYMMATSRFAHYLKVIGRDKIGSFMEPEDCEAWLNRWINNYVNANDDAGPEMRAAYPLRDARVSVEEIPGKPGSYNAVAWLRPWLQMEELTTSLRMVARIPEKQ</sequence>
<gene>
    <name evidence="3" type="ORF">BWR18_10170</name>
</gene>
<dbReference type="AlphaFoldDB" id="A0A1P8MVI0"/>
<reference evidence="3 4" key="1">
    <citation type="submission" date="2017-01" db="EMBL/GenBank/DDBJ databases">
        <title>Complete genome of Tateyamaria omphalii DOK1-4 isolated from seawater in Dokdo.</title>
        <authorList>
            <person name="Kim J.H."/>
            <person name="Chi W.-J."/>
        </authorList>
    </citation>
    <scope>NUCLEOTIDE SEQUENCE [LARGE SCALE GENOMIC DNA]</scope>
    <source>
        <strain evidence="3 4">DOK1-4</strain>
    </source>
</reference>
<organism evidence="3 4">
    <name type="scientific">Tateyamaria omphalii</name>
    <dbReference type="NCBI Taxonomy" id="299262"/>
    <lineage>
        <taxon>Bacteria</taxon>
        <taxon>Pseudomonadati</taxon>
        <taxon>Pseudomonadota</taxon>
        <taxon>Alphaproteobacteria</taxon>
        <taxon>Rhodobacterales</taxon>
        <taxon>Roseobacteraceae</taxon>
        <taxon>Tateyamaria</taxon>
    </lineage>
</organism>
<dbReference type="PANTHER" id="PTHR35565">
    <property type="entry name" value="CYTOPLASMIC PROTEIN-RELATED"/>
    <property type="match status" value="1"/>
</dbReference>
<name>A0A1P8MVI0_9RHOB</name>
<evidence type="ECO:0000313" key="3">
    <source>
        <dbReference type="EMBL" id="APX12002.1"/>
    </source>
</evidence>
<evidence type="ECO:0000259" key="2">
    <source>
        <dbReference type="Pfam" id="PF18945"/>
    </source>
</evidence>
<dbReference type="STRING" id="299262.BWR18_10170"/>